<dbReference type="Proteomes" id="UP000054217">
    <property type="component" value="Unassembled WGS sequence"/>
</dbReference>
<reference evidence="2 3" key="1">
    <citation type="submission" date="2014-04" db="EMBL/GenBank/DDBJ databases">
        <authorList>
            <consortium name="DOE Joint Genome Institute"/>
            <person name="Kuo A."/>
            <person name="Kohler A."/>
            <person name="Costa M.D."/>
            <person name="Nagy L.G."/>
            <person name="Floudas D."/>
            <person name="Copeland A."/>
            <person name="Barry K.W."/>
            <person name="Cichocki N."/>
            <person name="Veneault-Fourrey C."/>
            <person name="LaButti K."/>
            <person name="Lindquist E.A."/>
            <person name="Lipzen A."/>
            <person name="Lundell T."/>
            <person name="Morin E."/>
            <person name="Murat C."/>
            <person name="Sun H."/>
            <person name="Tunlid A."/>
            <person name="Henrissat B."/>
            <person name="Grigoriev I.V."/>
            <person name="Hibbett D.S."/>
            <person name="Martin F."/>
            <person name="Nordberg H.P."/>
            <person name="Cantor M.N."/>
            <person name="Hua S.X."/>
        </authorList>
    </citation>
    <scope>NUCLEOTIDE SEQUENCE [LARGE SCALE GENOMIC DNA]</scope>
    <source>
        <strain evidence="2 3">Marx 270</strain>
    </source>
</reference>
<gene>
    <name evidence="2" type="ORF">M404DRAFT_1001675</name>
</gene>
<dbReference type="HOGENOM" id="CLU_129439_3_0_1"/>
<dbReference type="EMBL" id="KN831978">
    <property type="protein sequence ID" value="KIO03053.1"/>
    <property type="molecule type" value="Genomic_DNA"/>
</dbReference>
<evidence type="ECO:0000313" key="3">
    <source>
        <dbReference type="Proteomes" id="UP000054217"/>
    </source>
</evidence>
<organism evidence="2 3">
    <name type="scientific">Pisolithus tinctorius Marx 270</name>
    <dbReference type="NCBI Taxonomy" id="870435"/>
    <lineage>
        <taxon>Eukaryota</taxon>
        <taxon>Fungi</taxon>
        <taxon>Dikarya</taxon>
        <taxon>Basidiomycota</taxon>
        <taxon>Agaricomycotina</taxon>
        <taxon>Agaricomycetes</taxon>
        <taxon>Agaricomycetidae</taxon>
        <taxon>Boletales</taxon>
        <taxon>Sclerodermatineae</taxon>
        <taxon>Pisolithaceae</taxon>
        <taxon>Pisolithus</taxon>
    </lineage>
</organism>
<protein>
    <submittedName>
        <fullName evidence="2">Uncharacterized protein</fullName>
    </submittedName>
</protein>
<feature type="region of interest" description="Disordered" evidence="1">
    <location>
        <begin position="24"/>
        <end position="49"/>
    </location>
</feature>
<accession>A0A0C3J1U0</accession>
<keyword evidence="3" id="KW-1185">Reference proteome</keyword>
<name>A0A0C3J1U0_PISTI</name>
<dbReference type="OrthoDB" id="2116030at2759"/>
<reference evidence="3" key="2">
    <citation type="submission" date="2015-01" db="EMBL/GenBank/DDBJ databases">
        <title>Evolutionary Origins and Diversification of the Mycorrhizal Mutualists.</title>
        <authorList>
            <consortium name="DOE Joint Genome Institute"/>
            <consortium name="Mycorrhizal Genomics Consortium"/>
            <person name="Kohler A."/>
            <person name="Kuo A."/>
            <person name="Nagy L.G."/>
            <person name="Floudas D."/>
            <person name="Copeland A."/>
            <person name="Barry K.W."/>
            <person name="Cichocki N."/>
            <person name="Veneault-Fourrey C."/>
            <person name="LaButti K."/>
            <person name="Lindquist E.A."/>
            <person name="Lipzen A."/>
            <person name="Lundell T."/>
            <person name="Morin E."/>
            <person name="Murat C."/>
            <person name="Riley R."/>
            <person name="Ohm R."/>
            <person name="Sun H."/>
            <person name="Tunlid A."/>
            <person name="Henrissat B."/>
            <person name="Grigoriev I.V."/>
            <person name="Hibbett D.S."/>
            <person name="Martin F."/>
        </authorList>
    </citation>
    <scope>NUCLEOTIDE SEQUENCE [LARGE SCALE GENOMIC DNA]</scope>
    <source>
        <strain evidence="3">Marx 270</strain>
    </source>
</reference>
<sequence>MQSTGRLLSEHVHRPLIRFIGKRVWSSPGTGQPHPAGPAKQPPNAKHKSVFQHYWEAPPRLWNPRYHNLEQAEIDAIQSGGASLH</sequence>
<dbReference type="InParanoid" id="A0A0C3J1U0"/>
<proteinExistence type="predicted"/>
<dbReference type="AlphaFoldDB" id="A0A0C3J1U0"/>
<evidence type="ECO:0000256" key="1">
    <source>
        <dbReference type="SAM" id="MobiDB-lite"/>
    </source>
</evidence>
<evidence type="ECO:0000313" key="2">
    <source>
        <dbReference type="EMBL" id="KIO03053.1"/>
    </source>
</evidence>